<proteinExistence type="predicted"/>
<dbReference type="EMBL" id="VRMN01000002">
    <property type="protein sequence ID" value="KAA8496916.1"/>
    <property type="molecule type" value="Genomic_DNA"/>
</dbReference>
<gene>
    <name evidence="2" type="ORF">FVE85_0645</name>
</gene>
<name>A0A5J4YZX8_PORPP</name>
<organism evidence="2 3">
    <name type="scientific">Porphyridium purpureum</name>
    <name type="common">Red alga</name>
    <name type="synonym">Porphyridium cruentum</name>
    <dbReference type="NCBI Taxonomy" id="35688"/>
    <lineage>
        <taxon>Eukaryota</taxon>
        <taxon>Rhodophyta</taxon>
        <taxon>Bangiophyceae</taxon>
        <taxon>Porphyridiales</taxon>
        <taxon>Porphyridiaceae</taxon>
        <taxon>Porphyridium</taxon>
    </lineage>
</organism>
<reference evidence="3" key="1">
    <citation type="journal article" date="2019" name="Nat. Commun.">
        <title>Expansion of phycobilisome linker gene families in mesophilic red algae.</title>
        <authorList>
            <person name="Lee J."/>
            <person name="Kim D."/>
            <person name="Bhattacharya D."/>
            <person name="Yoon H.S."/>
        </authorList>
    </citation>
    <scope>NUCLEOTIDE SEQUENCE [LARGE SCALE GENOMIC DNA]</scope>
    <source>
        <strain evidence="3">CCMP 1328</strain>
    </source>
</reference>
<sequence length="113" mass="12073">MEADERVLEVQTLDAIIGTELKRLPSESADGGGGGGASAHLHYNRHAHATQHSSVKTQTVVFALAVNPGSEHEVQNPRQYPEAYQQRANVSLLLKIRLPPGLPGTGAPQDFGI</sequence>
<accession>A0A5J4YZX8</accession>
<dbReference type="AlphaFoldDB" id="A0A5J4YZX8"/>
<dbReference type="Proteomes" id="UP000324585">
    <property type="component" value="Unassembled WGS sequence"/>
</dbReference>
<feature type="region of interest" description="Disordered" evidence="1">
    <location>
        <begin position="21"/>
        <end position="40"/>
    </location>
</feature>
<evidence type="ECO:0000313" key="2">
    <source>
        <dbReference type="EMBL" id="KAA8496916.1"/>
    </source>
</evidence>
<evidence type="ECO:0000313" key="3">
    <source>
        <dbReference type="Proteomes" id="UP000324585"/>
    </source>
</evidence>
<protein>
    <submittedName>
        <fullName evidence="2">Uncharacterized protein</fullName>
    </submittedName>
</protein>
<keyword evidence="3" id="KW-1185">Reference proteome</keyword>
<comment type="caution">
    <text evidence="2">The sequence shown here is derived from an EMBL/GenBank/DDBJ whole genome shotgun (WGS) entry which is preliminary data.</text>
</comment>
<evidence type="ECO:0000256" key="1">
    <source>
        <dbReference type="SAM" id="MobiDB-lite"/>
    </source>
</evidence>